<comment type="subunit">
    <text evidence="7">The complex comprises the extracytoplasmic solute receptor protein and the two transmembrane proteins.</text>
</comment>
<proteinExistence type="inferred from homology"/>
<feature type="transmembrane region" description="Helical" evidence="7">
    <location>
        <begin position="50"/>
        <end position="70"/>
    </location>
</feature>
<feature type="transmembrane region" description="Helical" evidence="7">
    <location>
        <begin position="394"/>
        <end position="415"/>
    </location>
</feature>
<dbReference type="EMBL" id="JACEON010000011">
    <property type="protein sequence ID" value="MBA4612475.1"/>
    <property type="molecule type" value="Genomic_DNA"/>
</dbReference>
<dbReference type="InterPro" id="IPR010656">
    <property type="entry name" value="DctM"/>
</dbReference>
<keyword evidence="5 7" id="KW-1133">Transmembrane helix</keyword>
<keyword evidence="3 7" id="KW-0997">Cell inner membrane</keyword>
<sequence>MIWSVAFSLLGLLSLSIPVGIVLFLLGFGIDQFYSPFPLMRGLGQVVWSASNSSTLIAIPFFVLLGEILVRGGIAERTYASLDKWFSWLPGGLIHANIGTATMFSATSGSSVATAATVATVAMPQAEKLGYDPKLFSGAIAAGGTLGILIPPSINLIVYGFLTETSIPRLFLAGLIPGLLMALVFMLVTAVLCTLRPSLGGVSRSFSWGERFASLIQLLPIMLLFVAVIGSIYAGWATPTESAAVGVAIALVIAAANRGVSLEMMRDSLLGTVRITAMIMLVITGAYFLNFTLASAGLGRDLQDLLTGLNLSPFGTLLVVIGLYIVLGFFIETLSLMVATIPIVVPIMAGLGFDKVWFGILMIVLVEMALITPPVGLNLYVVQGARKSGKFSDVMLGTIPFVAVMLAMVAMLVLVPELALYLPDHF</sequence>
<evidence type="ECO:0000256" key="6">
    <source>
        <dbReference type="ARBA" id="ARBA00023136"/>
    </source>
</evidence>
<keyword evidence="6 7" id="KW-0472">Membrane</keyword>
<evidence type="ECO:0000313" key="9">
    <source>
        <dbReference type="EMBL" id="MBA4612475.1"/>
    </source>
</evidence>
<evidence type="ECO:0000256" key="5">
    <source>
        <dbReference type="ARBA" id="ARBA00022989"/>
    </source>
</evidence>
<evidence type="ECO:0000313" key="10">
    <source>
        <dbReference type="Proteomes" id="UP000559404"/>
    </source>
</evidence>
<feature type="transmembrane region" description="Helical" evidence="7">
    <location>
        <begin position="170"/>
        <end position="195"/>
    </location>
</feature>
<comment type="subcellular location">
    <subcellularLocation>
        <location evidence="1 7">Cell inner membrane</location>
        <topology evidence="1 7">Multi-pass membrane protein</topology>
    </subcellularLocation>
</comment>
<evidence type="ECO:0000256" key="7">
    <source>
        <dbReference type="RuleBase" id="RU369079"/>
    </source>
</evidence>
<feature type="transmembrane region" description="Helical" evidence="7">
    <location>
        <begin position="7"/>
        <end position="30"/>
    </location>
</feature>
<keyword evidence="10" id="KW-1185">Reference proteome</keyword>
<protein>
    <recommendedName>
        <fullName evidence="7">TRAP transporter large permease protein</fullName>
    </recommendedName>
</protein>
<dbReference type="InterPro" id="IPR004681">
    <property type="entry name" value="TRAP_DctM"/>
</dbReference>
<dbReference type="RefSeq" id="WP_181760677.1">
    <property type="nucleotide sequence ID" value="NZ_BMCR01000010.1"/>
</dbReference>
<evidence type="ECO:0000256" key="1">
    <source>
        <dbReference type="ARBA" id="ARBA00004429"/>
    </source>
</evidence>
<name>A0A838XPS8_9HYPH</name>
<keyword evidence="7" id="KW-0813">Transport</keyword>
<gene>
    <name evidence="9" type="ORF">H1W37_12480</name>
</gene>
<dbReference type="NCBIfam" id="TIGR00786">
    <property type="entry name" value="dctM"/>
    <property type="match status" value="1"/>
</dbReference>
<comment type="caution">
    <text evidence="7">Lacks conserved residue(s) required for the propagation of feature annotation.</text>
</comment>
<feature type="transmembrane region" description="Helical" evidence="7">
    <location>
        <begin position="305"/>
        <end position="327"/>
    </location>
</feature>
<reference evidence="9 10" key="1">
    <citation type="submission" date="2020-07" db="EMBL/GenBank/DDBJ databases">
        <authorList>
            <person name="Li M."/>
        </authorList>
    </citation>
    <scope>NUCLEOTIDE SEQUENCE [LARGE SCALE GENOMIC DNA]</scope>
    <source>
        <strain evidence="9 10">DSM 23284</strain>
    </source>
</reference>
<comment type="similarity">
    <text evidence="7">Belongs to the TRAP transporter large permease family.</text>
</comment>
<evidence type="ECO:0000256" key="3">
    <source>
        <dbReference type="ARBA" id="ARBA00022519"/>
    </source>
</evidence>
<dbReference type="GO" id="GO:0005886">
    <property type="term" value="C:plasma membrane"/>
    <property type="evidence" value="ECO:0007669"/>
    <property type="project" value="UniProtKB-SubCell"/>
</dbReference>
<reference evidence="9 10" key="2">
    <citation type="submission" date="2020-08" db="EMBL/GenBank/DDBJ databases">
        <title>Stappia taiwanensis sp. nov., isolated from a coastal thermal spring.</title>
        <authorList>
            <person name="Kampfer P."/>
        </authorList>
    </citation>
    <scope>NUCLEOTIDE SEQUENCE [LARGE SCALE GENOMIC DNA]</scope>
    <source>
        <strain evidence="9 10">DSM 23284</strain>
    </source>
</reference>
<evidence type="ECO:0000259" key="8">
    <source>
        <dbReference type="Pfam" id="PF06808"/>
    </source>
</evidence>
<feature type="transmembrane region" description="Helical" evidence="7">
    <location>
        <begin position="359"/>
        <end position="382"/>
    </location>
</feature>
<dbReference type="PANTHER" id="PTHR33362:SF5">
    <property type="entry name" value="C4-DICARBOXYLATE TRAP TRANSPORTER LARGE PERMEASE PROTEIN DCTM"/>
    <property type="match status" value="1"/>
</dbReference>
<comment type="function">
    <text evidence="7">Part of the tripartite ATP-independent periplasmic (TRAP) transport system.</text>
</comment>
<feature type="transmembrane region" description="Helical" evidence="7">
    <location>
        <begin position="135"/>
        <end position="158"/>
    </location>
</feature>
<dbReference type="Pfam" id="PF06808">
    <property type="entry name" value="DctM"/>
    <property type="match status" value="1"/>
</dbReference>
<dbReference type="GO" id="GO:0022857">
    <property type="term" value="F:transmembrane transporter activity"/>
    <property type="evidence" value="ECO:0007669"/>
    <property type="project" value="UniProtKB-UniRule"/>
</dbReference>
<evidence type="ECO:0000256" key="4">
    <source>
        <dbReference type="ARBA" id="ARBA00022692"/>
    </source>
</evidence>
<dbReference type="Proteomes" id="UP000559404">
    <property type="component" value="Unassembled WGS sequence"/>
</dbReference>
<feature type="transmembrane region" description="Helical" evidence="7">
    <location>
        <begin position="242"/>
        <end position="260"/>
    </location>
</feature>
<evidence type="ECO:0000256" key="2">
    <source>
        <dbReference type="ARBA" id="ARBA00022475"/>
    </source>
</evidence>
<dbReference type="PANTHER" id="PTHR33362">
    <property type="entry name" value="SIALIC ACID TRAP TRANSPORTER PERMEASE PROTEIN SIAT-RELATED"/>
    <property type="match status" value="1"/>
</dbReference>
<keyword evidence="4 7" id="KW-0812">Transmembrane</keyword>
<organism evidence="9 10">
    <name type="scientific">Stappia taiwanensis</name>
    <dbReference type="NCBI Taxonomy" id="992267"/>
    <lineage>
        <taxon>Bacteria</taxon>
        <taxon>Pseudomonadati</taxon>
        <taxon>Pseudomonadota</taxon>
        <taxon>Alphaproteobacteria</taxon>
        <taxon>Hyphomicrobiales</taxon>
        <taxon>Stappiaceae</taxon>
        <taxon>Stappia</taxon>
    </lineage>
</organism>
<keyword evidence="2" id="KW-1003">Cell membrane</keyword>
<dbReference type="AlphaFoldDB" id="A0A838XPS8"/>
<accession>A0A838XPS8</accession>
<feature type="transmembrane region" description="Helical" evidence="7">
    <location>
        <begin position="272"/>
        <end position="293"/>
    </location>
</feature>
<dbReference type="PIRSF" id="PIRSF006066">
    <property type="entry name" value="HI0050"/>
    <property type="match status" value="1"/>
</dbReference>
<feature type="transmembrane region" description="Helical" evidence="7">
    <location>
        <begin position="215"/>
        <end position="236"/>
    </location>
</feature>
<comment type="caution">
    <text evidence="9">The sequence shown here is derived from an EMBL/GenBank/DDBJ whole genome shotgun (WGS) entry which is preliminary data.</text>
</comment>
<feature type="domain" description="TRAP C4-dicarboxylate transport system permease DctM subunit" evidence="8">
    <location>
        <begin position="8"/>
        <end position="418"/>
    </location>
</feature>